<feature type="compositionally biased region" description="Low complexity" evidence="1">
    <location>
        <begin position="44"/>
        <end position="79"/>
    </location>
</feature>
<evidence type="ECO:0000256" key="2">
    <source>
        <dbReference type="SAM" id="Phobius"/>
    </source>
</evidence>
<name>A0ABQ2KEQ4_9NOCA</name>
<gene>
    <name evidence="4" type="ORF">GCM10011610_31020</name>
</gene>
<protein>
    <recommendedName>
        <fullName evidence="3">DUF8017 domain-containing protein</fullName>
    </recommendedName>
</protein>
<keyword evidence="2" id="KW-0812">Transmembrane</keyword>
<comment type="caution">
    <text evidence="4">The sequence shown here is derived from an EMBL/GenBank/DDBJ whole genome shotgun (WGS) entry which is preliminary data.</text>
</comment>
<reference evidence="5" key="1">
    <citation type="journal article" date="2019" name="Int. J. Syst. Evol. Microbiol.">
        <title>The Global Catalogue of Microorganisms (GCM) 10K type strain sequencing project: providing services to taxonomists for standard genome sequencing and annotation.</title>
        <authorList>
            <consortium name="The Broad Institute Genomics Platform"/>
            <consortium name="The Broad Institute Genome Sequencing Center for Infectious Disease"/>
            <person name="Wu L."/>
            <person name="Ma J."/>
        </authorList>
    </citation>
    <scope>NUCLEOTIDE SEQUENCE [LARGE SCALE GENOMIC DNA]</scope>
    <source>
        <strain evidence="5">CGMCC 4.7329</strain>
    </source>
</reference>
<keyword evidence="5" id="KW-1185">Reference proteome</keyword>
<feature type="region of interest" description="Disordered" evidence="1">
    <location>
        <begin position="1"/>
        <end position="86"/>
    </location>
</feature>
<evidence type="ECO:0000313" key="5">
    <source>
        <dbReference type="Proteomes" id="UP000658127"/>
    </source>
</evidence>
<feature type="transmembrane region" description="Helical" evidence="2">
    <location>
        <begin position="92"/>
        <end position="115"/>
    </location>
</feature>
<sequence>MANDSDRWWEAPGMSGETPQTGADPYSQPAIPQQPGGYPPPQYGAPQPGYGQPPYGQQPYAPQPYGQQPYVQQPYGYAPQPNPGPPRRNTGAGVIIAVVVVVALIAVVGIAAVVIGASSSDDTTAAATSTTATTVKAGPLTGTTTAPATPGSKGVLVASYRVAYDVPSAWSVSAEYDTISFTTALGSMNGRGQATEGESYCPGSAYRAMAGVTTTTESDPASAAKAVAKIAAAGGYSDPTGGKLTSPTALTTQSGVTGQFVESTGPWKPAIAGCTADSYSVYTFAFKNAADTLLVLTLLVDRNATGELTADQAKKIITSLRLV</sequence>
<organism evidence="4 5">
    <name type="scientific">Nocardia rhizosphaerihabitans</name>
    <dbReference type="NCBI Taxonomy" id="1691570"/>
    <lineage>
        <taxon>Bacteria</taxon>
        <taxon>Bacillati</taxon>
        <taxon>Actinomycetota</taxon>
        <taxon>Actinomycetes</taxon>
        <taxon>Mycobacteriales</taxon>
        <taxon>Nocardiaceae</taxon>
        <taxon>Nocardia</taxon>
    </lineage>
</organism>
<dbReference type="RefSeq" id="WP_189028550.1">
    <property type="nucleotide sequence ID" value="NZ_BMNE01000003.1"/>
</dbReference>
<keyword evidence="2" id="KW-1133">Transmembrane helix</keyword>
<feature type="domain" description="DUF8017" evidence="3">
    <location>
        <begin position="146"/>
        <end position="322"/>
    </location>
</feature>
<evidence type="ECO:0000259" key="3">
    <source>
        <dbReference type="Pfam" id="PF26056"/>
    </source>
</evidence>
<dbReference type="EMBL" id="BMNE01000003">
    <property type="protein sequence ID" value="GGN81047.1"/>
    <property type="molecule type" value="Genomic_DNA"/>
</dbReference>
<proteinExistence type="predicted"/>
<evidence type="ECO:0000256" key="1">
    <source>
        <dbReference type="SAM" id="MobiDB-lite"/>
    </source>
</evidence>
<keyword evidence="2" id="KW-0472">Membrane</keyword>
<evidence type="ECO:0000313" key="4">
    <source>
        <dbReference type="EMBL" id="GGN81047.1"/>
    </source>
</evidence>
<accession>A0ABQ2KEQ4</accession>
<dbReference type="Proteomes" id="UP000658127">
    <property type="component" value="Unassembled WGS sequence"/>
</dbReference>
<dbReference type="SUPFAM" id="SSF81995">
    <property type="entry name" value="beta-sandwich domain of Sec23/24"/>
    <property type="match status" value="1"/>
</dbReference>
<dbReference type="Pfam" id="PF26056">
    <property type="entry name" value="DUF8017"/>
    <property type="match status" value="1"/>
</dbReference>
<dbReference type="InterPro" id="IPR058330">
    <property type="entry name" value="DUF8017"/>
</dbReference>